<reference evidence="1 2" key="1">
    <citation type="journal article" date="2024" name="Commun. Biol.">
        <title>Comparative genomic analysis of thermophilic fungi reveals convergent evolutionary adaptations and gene losses.</title>
        <authorList>
            <person name="Steindorff A.S."/>
            <person name="Aguilar-Pontes M.V."/>
            <person name="Robinson A.J."/>
            <person name="Andreopoulos B."/>
            <person name="LaButti K."/>
            <person name="Kuo A."/>
            <person name="Mondo S."/>
            <person name="Riley R."/>
            <person name="Otillar R."/>
            <person name="Haridas S."/>
            <person name="Lipzen A."/>
            <person name="Grimwood J."/>
            <person name="Schmutz J."/>
            <person name="Clum A."/>
            <person name="Reid I.D."/>
            <person name="Moisan M.C."/>
            <person name="Butler G."/>
            <person name="Nguyen T.T.M."/>
            <person name="Dewar K."/>
            <person name="Conant G."/>
            <person name="Drula E."/>
            <person name="Henrissat B."/>
            <person name="Hansel C."/>
            <person name="Singer S."/>
            <person name="Hutchinson M.I."/>
            <person name="de Vries R.P."/>
            <person name="Natvig D.O."/>
            <person name="Powell A.J."/>
            <person name="Tsang A."/>
            <person name="Grigoriev I.V."/>
        </authorList>
    </citation>
    <scope>NUCLEOTIDE SEQUENCE [LARGE SCALE GENOMIC DNA]</scope>
    <source>
        <strain evidence="1 2">ATCC 24622</strain>
    </source>
</reference>
<protein>
    <submittedName>
        <fullName evidence="1">Uncharacterized protein</fullName>
    </submittedName>
</protein>
<evidence type="ECO:0000313" key="2">
    <source>
        <dbReference type="Proteomes" id="UP001586593"/>
    </source>
</evidence>
<gene>
    <name evidence="1" type="ORF">VTK73DRAFT_5147</name>
</gene>
<keyword evidence="2" id="KW-1185">Reference proteome</keyword>
<evidence type="ECO:0000313" key="1">
    <source>
        <dbReference type="EMBL" id="KAL1836182.1"/>
    </source>
</evidence>
<name>A0ABR3V358_9PEZI</name>
<dbReference type="EMBL" id="JAZHXJ010002896">
    <property type="protein sequence ID" value="KAL1836182.1"/>
    <property type="molecule type" value="Genomic_DNA"/>
</dbReference>
<proteinExistence type="predicted"/>
<accession>A0ABR3V358</accession>
<sequence>MTTSAPEELHGGLGGLASPRDERLAALLVRSQPRQPFRVAAHVGDGAREDVEVLDQLAVRRGVGPVGDEVVEGGGKLHGAGRGLLDLRQHVGGRGVLVAGLHGGVELVEGVVDALDAGLQDGVDDVVDLGEVGEHEGVDLAVEHLVGALAILLQLVELEQGLVHAGLVDLELLLLLAQQALEVGAALAQAGLGLLEGARLGAQRLLEVGHLAVVLGQHGGELVALGALEVVGAVEGQAQLALELFDLVLVCALDAVLLVQGAVALTDHVGQLEVLGLDLALELVATVDGLLGGGGFELDGLEFLQQVQVLVAQLRVELGEGLVLGAPAAGRSWTAAAAARPRGP</sequence>
<dbReference type="Proteomes" id="UP001586593">
    <property type="component" value="Unassembled WGS sequence"/>
</dbReference>
<comment type="caution">
    <text evidence="1">The sequence shown here is derived from an EMBL/GenBank/DDBJ whole genome shotgun (WGS) entry which is preliminary data.</text>
</comment>
<organism evidence="1 2">
    <name type="scientific">Phialemonium thermophilum</name>
    <dbReference type="NCBI Taxonomy" id="223376"/>
    <lineage>
        <taxon>Eukaryota</taxon>
        <taxon>Fungi</taxon>
        <taxon>Dikarya</taxon>
        <taxon>Ascomycota</taxon>
        <taxon>Pezizomycotina</taxon>
        <taxon>Sordariomycetes</taxon>
        <taxon>Sordariomycetidae</taxon>
        <taxon>Cephalothecales</taxon>
        <taxon>Cephalothecaceae</taxon>
        <taxon>Phialemonium</taxon>
    </lineage>
</organism>